<dbReference type="FunFam" id="3.40.50.300:FF:000020">
    <property type="entry name" value="Amino acid ABC transporter ATP-binding component"/>
    <property type="match status" value="1"/>
</dbReference>
<keyword evidence="11" id="KW-1185">Reference proteome</keyword>
<keyword evidence="5" id="KW-0547">Nucleotide-binding</keyword>
<evidence type="ECO:0000313" key="12">
    <source>
        <dbReference type="Proteomes" id="UP000256941"/>
    </source>
</evidence>
<dbReference type="Pfam" id="PF00005">
    <property type="entry name" value="ABC_tran"/>
    <property type="match status" value="1"/>
</dbReference>
<evidence type="ECO:0000313" key="11">
    <source>
        <dbReference type="Proteomes" id="UP000256794"/>
    </source>
</evidence>
<dbReference type="OrthoDB" id="9802264at2"/>
<dbReference type="GO" id="GO:0016887">
    <property type="term" value="F:ATP hydrolysis activity"/>
    <property type="evidence" value="ECO:0007669"/>
    <property type="project" value="InterPro"/>
</dbReference>
<dbReference type="GO" id="GO:0005524">
    <property type="term" value="F:ATP binding"/>
    <property type="evidence" value="ECO:0007669"/>
    <property type="project" value="UniProtKB-KW"/>
</dbReference>
<dbReference type="GO" id="GO:0015424">
    <property type="term" value="F:ABC-type amino acid transporter activity"/>
    <property type="evidence" value="ECO:0007669"/>
    <property type="project" value="InterPro"/>
</dbReference>
<dbReference type="Proteomes" id="UP000256941">
    <property type="component" value="Unassembled WGS sequence"/>
</dbReference>
<dbReference type="EMBL" id="QUMX01000017">
    <property type="protein sequence ID" value="REG46014.1"/>
    <property type="molecule type" value="Genomic_DNA"/>
</dbReference>
<dbReference type="AlphaFoldDB" id="A0A3E0BW85"/>
<dbReference type="InterPro" id="IPR003593">
    <property type="entry name" value="AAA+_ATPase"/>
</dbReference>
<gene>
    <name evidence="10" type="ORF">ATH84_101733</name>
    <name evidence="9" type="ORF">BDD41_1523</name>
</gene>
<accession>A0A3D9XTR7</accession>
<comment type="subcellular location">
    <subcellularLocation>
        <location evidence="1">Cell membrane</location>
        <topology evidence="1">Peripheral membrane protein</topology>
    </subcellularLocation>
</comment>
<evidence type="ECO:0000256" key="4">
    <source>
        <dbReference type="ARBA" id="ARBA00022475"/>
    </source>
</evidence>
<dbReference type="PROSITE" id="PS00211">
    <property type="entry name" value="ABC_TRANSPORTER_1"/>
    <property type="match status" value="1"/>
</dbReference>
<dbReference type="SUPFAM" id="SSF52540">
    <property type="entry name" value="P-loop containing nucleoside triphosphate hydrolases"/>
    <property type="match status" value="1"/>
</dbReference>
<dbReference type="InterPro" id="IPR050086">
    <property type="entry name" value="MetN_ABC_transporter-like"/>
</dbReference>
<dbReference type="GO" id="GO:0005886">
    <property type="term" value="C:plasma membrane"/>
    <property type="evidence" value="ECO:0007669"/>
    <property type="project" value="UniProtKB-SubCell"/>
</dbReference>
<accession>A0A3E0BW85</accession>
<proteinExistence type="inferred from homology"/>
<dbReference type="InterPro" id="IPR027417">
    <property type="entry name" value="P-loop_NTPase"/>
</dbReference>
<evidence type="ECO:0000256" key="1">
    <source>
        <dbReference type="ARBA" id="ARBA00004202"/>
    </source>
</evidence>
<name>A0A3E0BW85_PARVE</name>
<reference evidence="11 12" key="1">
    <citation type="submission" date="2018-08" db="EMBL/GenBank/DDBJ databases">
        <title>Genomic Encyclopedia of Archaeal and Bacterial Type Strains, Phase II (KMG-II): from individual species to whole genera.</title>
        <authorList>
            <person name="Goeker M."/>
        </authorList>
    </citation>
    <scope>NUCLEOTIDE SEQUENCE [LARGE SCALE GENOMIC DNA]</scope>
    <source>
        <strain evidence="9 12">DSM 17099</strain>
        <strain evidence="10 11">DSM 582</strain>
    </source>
</reference>
<evidence type="ECO:0000256" key="6">
    <source>
        <dbReference type="ARBA" id="ARBA00022840"/>
    </source>
</evidence>
<evidence type="ECO:0000256" key="3">
    <source>
        <dbReference type="ARBA" id="ARBA00022448"/>
    </source>
</evidence>
<keyword evidence="3" id="KW-0813">Transport</keyword>
<keyword evidence="4" id="KW-1003">Cell membrane</keyword>
<dbReference type="PROSITE" id="PS50893">
    <property type="entry name" value="ABC_TRANSPORTER_2"/>
    <property type="match status" value="1"/>
</dbReference>
<keyword evidence="7" id="KW-0472">Membrane</keyword>
<evidence type="ECO:0000256" key="5">
    <source>
        <dbReference type="ARBA" id="ARBA00022741"/>
    </source>
</evidence>
<organism evidence="9 12">
    <name type="scientific">Paracoccus versutus</name>
    <name type="common">Thiobacillus versutus</name>
    <dbReference type="NCBI Taxonomy" id="34007"/>
    <lineage>
        <taxon>Bacteria</taxon>
        <taxon>Pseudomonadati</taxon>
        <taxon>Pseudomonadota</taxon>
        <taxon>Alphaproteobacteria</taxon>
        <taxon>Rhodobacterales</taxon>
        <taxon>Paracoccaceae</taxon>
        <taxon>Paracoccus</taxon>
    </lineage>
</organism>
<dbReference type="PANTHER" id="PTHR43166:SF35">
    <property type="entry name" value="L-CYSTINE IMPORT ATP-BINDING PROTEIN TCYN"/>
    <property type="match status" value="1"/>
</dbReference>
<dbReference type="InterPro" id="IPR017871">
    <property type="entry name" value="ABC_transporter-like_CS"/>
</dbReference>
<keyword evidence="6 9" id="KW-0067">ATP-binding</keyword>
<comment type="similarity">
    <text evidence="2">Belongs to the ABC transporter superfamily.</text>
</comment>
<dbReference type="CDD" id="cd03262">
    <property type="entry name" value="ABC_HisP_GlnQ"/>
    <property type="match status" value="1"/>
</dbReference>
<evidence type="ECO:0000256" key="2">
    <source>
        <dbReference type="ARBA" id="ARBA00005417"/>
    </source>
</evidence>
<protein>
    <submittedName>
        <fullName evidence="9">Amino acid ABC transporter ATP-binding protein (PAAT family)</fullName>
    </submittedName>
</protein>
<dbReference type="EMBL" id="QTUJ01000001">
    <property type="protein sequence ID" value="REF73018.1"/>
    <property type="molecule type" value="Genomic_DNA"/>
</dbReference>
<dbReference type="PIRSF" id="PIRSF039085">
    <property type="entry name" value="ABC_ATPase_HisP"/>
    <property type="match status" value="1"/>
</dbReference>
<dbReference type="Proteomes" id="UP000256794">
    <property type="component" value="Unassembled WGS sequence"/>
</dbReference>
<feature type="domain" description="ABC transporter" evidence="8">
    <location>
        <begin position="6"/>
        <end position="251"/>
    </location>
</feature>
<sequence length="268" mass="29568">MTHPLLKVSNLAKSFGTMTALRDISFEVAAGEVVCIIGPSGCGKSTLLRCINYLTFPDGGFVEVDGTHIGREPGRDGKVRMQSHKRIDQLRPMMGFVFQQFNLWPHMTVLENIARGPIKVQRRPREEVERQARALLARFGLAGKEDAYPSALSGGQKQRVAIARALAMEPRLMLFDEPTSALDPEIVKEVLLFLRELADSGMTMVIVTHEIGFARHVADRVIFLDGGLVAEQGPARQVLGDPQNPRLREFLAQIHEVAAPADLSTPSH</sequence>
<dbReference type="Gene3D" id="3.40.50.300">
    <property type="entry name" value="P-loop containing nucleotide triphosphate hydrolases"/>
    <property type="match status" value="1"/>
</dbReference>
<dbReference type="RefSeq" id="WP_036752656.1">
    <property type="nucleotide sequence ID" value="NZ_CP035287.1"/>
</dbReference>
<dbReference type="PANTHER" id="PTHR43166">
    <property type="entry name" value="AMINO ACID IMPORT ATP-BINDING PROTEIN"/>
    <property type="match status" value="1"/>
</dbReference>
<comment type="caution">
    <text evidence="9">The sequence shown here is derived from an EMBL/GenBank/DDBJ whole genome shotgun (WGS) entry which is preliminary data.</text>
</comment>
<evidence type="ECO:0000259" key="8">
    <source>
        <dbReference type="PROSITE" id="PS50893"/>
    </source>
</evidence>
<dbReference type="InterPro" id="IPR003439">
    <property type="entry name" value="ABC_transporter-like_ATP-bd"/>
</dbReference>
<dbReference type="InterPro" id="IPR030679">
    <property type="entry name" value="ABC_ATPase_HisP-typ"/>
</dbReference>
<dbReference type="SMART" id="SM00382">
    <property type="entry name" value="AAA"/>
    <property type="match status" value="1"/>
</dbReference>
<evidence type="ECO:0000313" key="9">
    <source>
        <dbReference type="EMBL" id="REF73018.1"/>
    </source>
</evidence>
<evidence type="ECO:0000256" key="7">
    <source>
        <dbReference type="ARBA" id="ARBA00023136"/>
    </source>
</evidence>
<evidence type="ECO:0000313" key="10">
    <source>
        <dbReference type="EMBL" id="REG46014.1"/>
    </source>
</evidence>